<evidence type="ECO:0000256" key="7">
    <source>
        <dbReference type="RuleBase" id="RU003879"/>
    </source>
</evidence>
<protein>
    <submittedName>
        <fullName evidence="10">Biopolymer transporter ExbD</fullName>
    </submittedName>
</protein>
<comment type="subcellular location">
    <subcellularLocation>
        <location evidence="1">Cell membrane</location>
        <topology evidence="1">Single-pass membrane protein</topology>
    </subcellularLocation>
    <subcellularLocation>
        <location evidence="7">Cell membrane</location>
        <topology evidence="7">Single-pass type II membrane protein</topology>
    </subcellularLocation>
</comment>
<gene>
    <name evidence="10" type="ORF">CWB96_03405</name>
    <name evidence="9" type="ORF">CWB97_09790</name>
</gene>
<evidence type="ECO:0000256" key="5">
    <source>
        <dbReference type="ARBA" id="ARBA00022989"/>
    </source>
</evidence>
<dbReference type="PANTHER" id="PTHR30558:SF13">
    <property type="entry name" value="BIOPOLYMER TRANSPORT PROTEIN EXBD2"/>
    <property type="match status" value="1"/>
</dbReference>
<evidence type="ECO:0000313" key="10">
    <source>
        <dbReference type="EMBL" id="TMP61704.1"/>
    </source>
</evidence>
<feature type="transmembrane region" description="Helical" evidence="8">
    <location>
        <begin position="20"/>
        <end position="40"/>
    </location>
</feature>
<dbReference type="GO" id="GO:0005886">
    <property type="term" value="C:plasma membrane"/>
    <property type="evidence" value="ECO:0007669"/>
    <property type="project" value="UniProtKB-SubCell"/>
</dbReference>
<name>A0A5S3XVB8_9GAMM</name>
<dbReference type="GO" id="GO:0015031">
    <property type="term" value="P:protein transport"/>
    <property type="evidence" value="ECO:0007669"/>
    <property type="project" value="UniProtKB-KW"/>
</dbReference>
<keyword evidence="4 7" id="KW-0812">Transmembrane</keyword>
<reference evidence="11 12" key="1">
    <citation type="submission" date="2017-12" db="EMBL/GenBank/DDBJ databases">
        <authorList>
            <person name="Paulsen S."/>
            <person name="Gram L.K."/>
        </authorList>
    </citation>
    <scope>NUCLEOTIDE SEQUENCE [LARGE SCALE GENOMIC DNA]</scope>
    <source>
        <strain evidence="10 12">S2231</strain>
        <strain evidence="9 11">S2233</strain>
    </source>
</reference>
<reference evidence="10" key="3">
    <citation type="submission" date="2019-09" db="EMBL/GenBank/DDBJ databases">
        <title>Co-occurence of chitin degradation, pigmentation and bioactivity in marine Pseudoalteromonas.</title>
        <authorList>
            <person name="Sonnenschein E.C."/>
            <person name="Bech P.K."/>
        </authorList>
    </citation>
    <scope>NUCLEOTIDE SEQUENCE</scope>
    <source>
        <strain evidence="10">S2231</strain>
        <strain evidence="9 11">S2233</strain>
    </source>
</reference>
<dbReference type="EMBL" id="PNCK01000032">
    <property type="protein sequence ID" value="TMP43163.1"/>
    <property type="molecule type" value="Genomic_DNA"/>
</dbReference>
<dbReference type="InterPro" id="IPR003400">
    <property type="entry name" value="ExbD"/>
</dbReference>
<keyword evidence="6 8" id="KW-0472">Membrane</keyword>
<evidence type="ECO:0000256" key="2">
    <source>
        <dbReference type="ARBA" id="ARBA00005811"/>
    </source>
</evidence>
<organism evidence="10 12">
    <name type="scientific">Pseudoalteromonas citrea</name>
    <dbReference type="NCBI Taxonomy" id="43655"/>
    <lineage>
        <taxon>Bacteria</taxon>
        <taxon>Pseudomonadati</taxon>
        <taxon>Pseudomonadota</taxon>
        <taxon>Gammaproteobacteria</taxon>
        <taxon>Alteromonadales</taxon>
        <taxon>Pseudoalteromonadaceae</taxon>
        <taxon>Pseudoalteromonas</taxon>
    </lineage>
</organism>
<dbReference type="RefSeq" id="WP_138596842.1">
    <property type="nucleotide sequence ID" value="NZ_PNCK01000032.1"/>
</dbReference>
<dbReference type="AlphaFoldDB" id="A0A5S3XVB8"/>
<keyword evidence="3" id="KW-1003">Cell membrane</keyword>
<keyword evidence="7" id="KW-0653">Protein transport</keyword>
<accession>A0A5S3XVB8</accession>
<evidence type="ECO:0000256" key="4">
    <source>
        <dbReference type="ARBA" id="ARBA00022692"/>
    </source>
</evidence>
<sequence>MRSSLETQNHNQNTQEIDLAPLLDVVFILLIFFIVTTVFVKETGVEIDKPTAVSSQDLQKNVFLLAITTDGKVMYGGTNIGISGVRSTLTQIAAKETRPLIIQADKKVTTEVLIKVMDQAKLAGIRDINIATAAGQ</sequence>
<evidence type="ECO:0000256" key="8">
    <source>
        <dbReference type="SAM" id="Phobius"/>
    </source>
</evidence>
<comment type="caution">
    <text evidence="10">The sequence shown here is derived from an EMBL/GenBank/DDBJ whole genome shotgun (WGS) entry which is preliminary data.</text>
</comment>
<comment type="similarity">
    <text evidence="2 7">Belongs to the ExbD/TolR family.</text>
</comment>
<evidence type="ECO:0000256" key="1">
    <source>
        <dbReference type="ARBA" id="ARBA00004162"/>
    </source>
</evidence>
<evidence type="ECO:0000313" key="12">
    <source>
        <dbReference type="Proteomes" id="UP000307706"/>
    </source>
</evidence>
<evidence type="ECO:0000313" key="9">
    <source>
        <dbReference type="EMBL" id="TMP43163.1"/>
    </source>
</evidence>
<keyword evidence="5 8" id="KW-1133">Transmembrane helix</keyword>
<dbReference type="Gene3D" id="3.30.420.270">
    <property type="match status" value="1"/>
</dbReference>
<evidence type="ECO:0000256" key="6">
    <source>
        <dbReference type="ARBA" id="ARBA00023136"/>
    </source>
</evidence>
<evidence type="ECO:0000313" key="11">
    <source>
        <dbReference type="Proteomes" id="UP000305730"/>
    </source>
</evidence>
<proteinExistence type="inferred from homology"/>
<dbReference type="Proteomes" id="UP000305730">
    <property type="component" value="Unassembled WGS sequence"/>
</dbReference>
<evidence type="ECO:0000256" key="3">
    <source>
        <dbReference type="ARBA" id="ARBA00022475"/>
    </source>
</evidence>
<keyword evidence="7" id="KW-0813">Transport</keyword>
<dbReference type="GO" id="GO:0022857">
    <property type="term" value="F:transmembrane transporter activity"/>
    <property type="evidence" value="ECO:0007669"/>
    <property type="project" value="InterPro"/>
</dbReference>
<dbReference type="OrthoDB" id="279635at2"/>
<dbReference type="PANTHER" id="PTHR30558">
    <property type="entry name" value="EXBD MEMBRANE COMPONENT OF PMF-DRIVEN MACROMOLECULE IMPORT SYSTEM"/>
    <property type="match status" value="1"/>
</dbReference>
<dbReference type="Proteomes" id="UP000307706">
    <property type="component" value="Unassembled WGS sequence"/>
</dbReference>
<reference evidence="12" key="2">
    <citation type="submission" date="2019-06" db="EMBL/GenBank/DDBJ databases">
        <title>Co-occurence of chitin degradation, pigmentation and bioactivity in marine Pseudoalteromonas.</title>
        <authorList>
            <person name="Sonnenschein E.C."/>
            <person name="Bech P.K."/>
        </authorList>
    </citation>
    <scope>NUCLEOTIDE SEQUENCE [LARGE SCALE GENOMIC DNA]</scope>
    <source>
        <strain evidence="12">S2231</strain>
    </source>
</reference>
<dbReference type="Pfam" id="PF02472">
    <property type="entry name" value="ExbD"/>
    <property type="match status" value="1"/>
</dbReference>
<dbReference type="EMBL" id="PNCL01000015">
    <property type="protein sequence ID" value="TMP61704.1"/>
    <property type="molecule type" value="Genomic_DNA"/>
</dbReference>
<keyword evidence="11" id="KW-1185">Reference proteome</keyword>